<dbReference type="InterPro" id="IPR054580">
    <property type="entry name" value="SlmA-like_C"/>
</dbReference>
<dbReference type="Gene3D" id="1.10.357.10">
    <property type="entry name" value="Tetracycline Repressor, domain 2"/>
    <property type="match status" value="1"/>
</dbReference>
<keyword evidence="2 6" id="KW-0132">Cell division</keyword>
<dbReference type="RefSeq" id="WP_008041407.1">
    <property type="nucleotide sequence ID" value="NZ_CH724149.1"/>
</dbReference>
<dbReference type="Proteomes" id="UP000005953">
    <property type="component" value="Unassembled WGS sequence"/>
</dbReference>
<dbReference type="GO" id="GO:0003700">
    <property type="term" value="F:DNA-binding transcription factor activity"/>
    <property type="evidence" value="ECO:0007669"/>
    <property type="project" value="TreeGrafter"/>
</dbReference>
<dbReference type="PANTHER" id="PTHR30055:SF183">
    <property type="entry name" value="NUCLEOID OCCLUSION FACTOR SLMA"/>
    <property type="match status" value="1"/>
</dbReference>
<dbReference type="PROSITE" id="PS50977">
    <property type="entry name" value="HTH_TETR_2"/>
    <property type="match status" value="1"/>
</dbReference>
<dbReference type="GO" id="GO:0000976">
    <property type="term" value="F:transcription cis-regulatory region binding"/>
    <property type="evidence" value="ECO:0007669"/>
    <property type="project" value="TreeGrafter"/>
</dbReference>
<evidence type="ECO:0000256" key="2">
    <source>
        <dbReference type="ARBA" id="ARBA00022618"/>
    </source>
</evidence>
<reference evidence="9 10" key="1">
    <citation type="submission" date="2006-02" db="EMBL/GenBank/DDBJ databases">
        <authorList>
            <person name="Pinhassi J."/>
            <person name="Pedros-Alio C."/>
            <person name="Ferriera S."/>
            <person name="Johnson J."/>
            <person name="Kravitz S."/>
            <person name="Halpern A."/>
            <person name="Remington K."/>
            <person name="Beeson K."/>
            <person name="Tran B."/>
            <person name="Rogers Y.-H."/>
            <person name="Friedman R."/>
            <person name="Venter J.C."/>
        </authorList>
    </citation>
    <scope>NUCLEOTIDE SEQUENCE [LARGE SCALE GENOMIC DNA]</scope>
    <source>
        <strain evidence="9 10">MED297</strain>
    </source>
</reference>
<evidence type="ECO:0000256" key="7">
    <source>
        <dbReference type="PROSITE-ProRule" id="PRU00335"/>
    </source>
</evidence>
<keyword evidence="3" id="KW-0175">Coiled coil</keyword>
<accession>A4BAA1</accession>
<dbReference type="PANTHER" id="PTHR30055">
    <property type="entry name" value="HTH-TYPE TRANSCRIPTIONAL REGULATOR RUTR"/>
    <property type="match status" value="1"/>
</dbReference>
<gene>
    <name evidence="6" type="primary">slmA</name>
    <name evidence="9" type="ORF">MED297_10116</name>
</gene>
<evidence type="ECO:0000256" key="4">
    <source>
        <dbReference type="ARBA" id="ARBA00023125"/>
    </source>
</evidence>
<keyword evidence="1 6" id="KW-0963">Cytoplasm</keyword>
<dbReference type="GO" id="GO:0043590">
    <property type="term" value="C:bacterial nucleoid"/>
    <property type="evidence" value="ECO:0007669"/>
    <property type="project" value="UniProtKB-UniRule"/>
</dbReference>
<evidence type="ECO:0000256" key="5">
    <source>
        <dbReference type="ARBA" id="ARBA00023306"/>
    </source>
</evidence>
<dbReference type="HOGENOM" id="CLU_069356_5_0_6"/>
<evidence type="ECO:0000256" key="6">
    <source>
        <dbReference type="HAMAP-Rule" id="MF_01839"/>
    </source>
</evidence>
<comment type="subunit">
    <text evidence="6">Homodimer. Interacts with FtsZ.</text>
</comment>
<dbReference type="NCBIfam" id="NF007015">
    <property type="entry name" value="PRK09480.1"/>
    <property type="match status" value="1"/>
</dbReference>
<comment type="function">
    <text evidence="6">Required for nucleoid occlusion (NO) phenomenon, which prevents Z-ring formation and cell division over the nucleoid. Acts as a DNA-associated cell division inhibitor that binds simultaneously chromosomal DNA and FtsZ, and disrupts the assembly of FtsZ polymers. SlmA-DNA-binding sequences (SBS) are dispersed on non-Ter regions of the chromosome, preventing FtsZ polymerization at these regions.</text>
</comment>
<dbReference type="SUPFAM" id="SSF48498">
    <property type="entry name" value="Tetracyclin repressor-like, C-terminal domain"/>
    <property type="match status" value="1"/>
</dbReference>
<dbReference type="EMBL" id="AAOE01000002">
    <property type="protein sequence ID" value="EAR10857.1"/>
    <property type="molecule type" value="Genomic_DNA"/>
</dbReference>
<evidence type="ECO:0000259" key="8">
    <source>
        <dbReference type="PROSITE" id="PS50977"/>
    </source>
</evidence>
<keyword evidence="5 6" id="KW-0131">Cell cycle</keyword>
<feature type="domain" description="HTH tetR-type" evidence="8">
    <location>
        <begin position="8"/>
        <end position="68"/>
    </location>
</feature>
<dbReference type="GO" id="GO:0051301">
    <property type="term" value="P:cell division"/>
    <property type="evidence" value="ECO:0007669"/>
    <property type="project" value="UniProtKB-KW"/>
</dbReference>
<dbReference type="InterPro" id="IPR009057">
    <property type="entry name" value="Homeodomain-like_sf"/>
</dbReference>
<sequence length="198" mass="22437">MADIQAATSRRDQILQALAQMLESNPGQTITTAKLAKQVGVSEAALYRHFPSKAKMFEGLILFIEETLFSRVKMIMQEEEAVLPRCEAIITLLLAFSERNPGMCRILMGDALAGDVERLRGRVIQVFDRLEMQIKQAIREAEIREGLRPSLTQTQAANLLLTYAEGRINQFVRSEFKRKPTDDWPAQWKVLSQAIFPS</sequence>
<feature type="DNA-binding region" description="H-T-H motif" evidence="7">
    <location>
        <begin position="31"/>
        <end position="50"/>
    </location>
</feature>
<evidence type="ECO:0000313" key="10">
    <source>
        <dbReference type="Proteomes" id="UP000005953"/>
    </source>
</evidence>
<evidence type="ECO:0000256" key="3">
    <source>
        <dbReference type="ARBA" id="ARBA00023054"/>
    </source>
</evidence>
<dbReference type="GO" id="GO:0010974">
    <property type="term" value="P:negative regulation of division septum assembly"/>
    <property type="evidence" value="ECO:0007669"/>
    <property type="project" value="InterPro"/>
</dbReference>
<keyword evidence="4 6" id="KW-0238">DNA-binding</keyword>
<keyword evidence="10" id="KW-1185">Reference proteome</keyword>
<dbReference type="OrthoDB" id="9179041at2"/>
<dbReference type="SUPFAM" id="SSF46689">
    <property type="entry name" value="Homeodomain-like"/>
    <property type="match status" value="1"/>
</dbReference>
<dbReference type="AlphaFoldDB" id="A4BAA1"/>
<dbReference type="HAMAP" id="MF_01839">
    <property type="entry name" value="NO_factor_SlmA"/>
    <property type="match status" value="1"/>
</dbReference>
<comment type="caution">
    <text evidence="9">The sequence shown here is derived from an EMBL/GenBank/DDBJ whole genome shotgun (WGS) entry which is preliminary data.</text>
</comment>
<evidence type="ECO:0000256" key="1">
    <source>
        <dbReference type="ARBA" id="ARBA00022490"/>
    </source>
</evidence>
<dbReference type="Pfam" id="PF00440">
    <property type="entry name" value="TetR_N"/>
    <property type="match status" value="1"/>
</dbReference>
<dbReference type="InterPro" id="IPR050109">
    <property type="entry name" value="HTH-type_TetR-like_transc_reg"/>
</dbReference>
<dbReference type="GO" id="GO:0005737">
    <property type="term" value="C:cytoplasm"/>
    <property type="evidence" value="ECO:0007669"/>
    <property type="project" value="UniProtKB-UniRule"/>
</dbReference>
<proteinExistence type="inferred from homology"/>
<comment type="subcellular location">
    <subcellularLocation>
        <location evidence="6">Cytoplasm</location>
        <location evidence="6">Nucleoid</location>
    </subcellularLocation>
</comment>
<organism evidence="9 10">
    <name type="scientific">Reinekea blandensis MED297</name>
    <dbReference type="NCBI Taxonomy" id="314283"/>
    <lineage>
        <taxon>Bacteria</taxon>
        <taxon>Pseudomonadati</taxon>
        <taxon>Pseudomonadota</taxon>
        <taxon>Gammaproteobacteria</taxon>
        <taxon>Oceanospirillales</taxon>
        <taxon>Saccharospirillaceae</taxon>
        <taxon>Reinekea</taxon>
    </lineage>
</organism>
<name>A4BAA1_9GAMM</name>
<protein>
    <recommendedName>
        <fullName evidence="6">Nucleoid occlusion factor SlmA</fullName>
    </recommendedName>
</protein>
<dbReference type="STRING" id="314283.MED297_10116"/>
<dbReference type="Pfam" id="PF22276">
    <property type="entry name" value="SlmA-like_C"/>
    <property type="match status" value="1"/>
</dbReference>
<comment type="similarity">
    <text evidence="6">Belongs to the nucleoid occlusion factor SlmA family.</text>
</comment>
<dbReference type="InterPro" id="IPR001647">
    <property type="entry name" value="HTH_TetR"/>
</dbReference>
<evidence type="ECO:0000313" key="9">
    <source>
        <dbReference type="EMBL" id="EAR10857.1"/>
    </source>
</evidence>
<dbReference type="InterPro" id="IPR036271">
    <property type="entry name" value="Tet_transcr_reg_TetR-rel_C_sf"/>
</dbReference>
<dbReference type="InterPro" id="IPR023769">
    <property type="entry name" value="NO_SlmA"/>
</dbReference>